<dbReference type="Gene3D" id="3.40.1090.10">
    <property type="entry name" value="Cytosolic phospholipase A2 catalytic domain"/>
    <property type="match status" value="2"/>
</dbReference>
<keyword evidence="5" id="KW-0812">Transmembrane</keyword>
<gene>
    <name evidence="7" type="ORF">MW290_22175</name>
</gene>
<dbReference type="SUPFAM" id="SSF52151">
    <property type="entry name" value="FabD/lysophospholipase-like"/>
    <property type="match status" value="1"/>
</dbReference>
<reference evidence="7" key="1">
    <citation type="submission" date="2022-05" db="EMBL/GenBank/DDBJ databases">
        <title>An RpoN-dependent PEP-CTERM gene is involved in floc formation of an Aquincola tertiaricarbonis strain.</title>
        <authorList>
            <person name="Qiu D."/>
            <person name="Xia M."/>
        </authorList>
    </citation>
    <scope>NUCLEOTIDE SEQUENCE</scope>
    <source>
        <strain evidence="7">RN12</strain>
    </source>
</reference>
<evidence type="ECO:0000313" key="7">
    <source>
        <dbReference type="EMBL" id="URI11642.1"/>
    </source>
</evidence>
<feature type="domain" description="PNPLA" evidence="6">
    <location>
        <begin position="7"/>
        <end position="249"/>
    </location>
</feature>
<keyword evidence="5" id="KW-1133">Transmembrane helix</keyword>
<keyword evidence="2" id="KW-0442">Lipid degradation</keyword>
<dbReference type="PANTHER" id="PTHR14226:SF78">
    <property type="entry name" value="SLR0060 PROTEIN"/>
    <property type="match status" value="1"/>
</dbReference>
<evidence type="ECO:0000256" key="5">
    <source>
        <dbReference type="SAM" id="Phobius"/>
    </source>
</evidence>
<evidence type="ECO:0000256" key="2">
    <source>
        <dbReference type="ARBA" id="ARBA00022963"/>
    </source>
</evidence>
<dbReference type="InterPro" id="IPR002641">
    <property type="entry name" value="PNPLA_dom"/>
</dbReference>
<dbReference type="PANTHER" id="PTHR14226">
    <property type="entry name" value="NEUROPATHY TARGET ESTERASE/SWISS CHEESE D.MELANOGASTER"/>
    <property type="match status" value="1"/>
</dbReference>
<keyword evidence="3" id="KW-0443">Lipid metabolism</keyword>
<sequence>MKKKVVLCLSGGGFRATYFHLGVVRWMLETGLLDSTRAIYSVSGGSILASHLARNWTQITQAGADEPPKERLAAFDRIADELVKFGLSDVRGRVVRRWFIWTLTFGLIAYPFRKVRGLKGQLTRFRITGLLEREYARLLTRDWCFSDQTVADAPAFNLLATSLTTGELCVLSAEGVRRIASGSGESYLMEKRPPSAALMTAASSAFPPLFTPVELTSEFLGKESPEMMGTDPLQLTDGGVYDNIGLGVALRDAYAAGLADQVTFVVSDASAPFDWEEGVSFTDPLSRTVRTTDILMRRVAEFEEQTSIELAGKDVIRVSIDETSTGLSADGALPKPIQHALSNIRTDLDRFSRVEMGALATHGYTLAHSKMHSHVSGDGGRPWAPPATLASLKATRGPLLRHLDSAAKRKLFHFTLTDWTFYVCILYGAAILISMWLAGNALYFKRSDKESINASIRLNEDHIAKLQETNASLSNEVFSLRESLSAAQCQVRPAKDATPPPPAKVGRQQEVISITSNERPSGLGRSYSEPYELCSPVLKEGQRIVASEFRLEGDRACGAWSECKPTVTTPQRVCWQFRLQGHDEWFPPRPAFSSGVLTLTLETTTN</sequence>
<evidence type="ECO:0000313" key="8">
    <source>
        <dbReference type="Proteomes" id="UP001056201"/>
    </source>
</evidence>
<dbReference type="EMBL" id="CP097636">
    <property type="protein sequence ID" value="URI11642.1"/>
    <property type="molecule type" value="Genomic_DNA"/>
</dbReference>
<proteinExistence type="predicted"/>
<keyword evidence="5" id="KW-0472">Membrane</keyword>
<name>A0ABY4SHN3_AQUTE</name>
<organism evidence="7 8">
    <name type="scientific">Aquincola tertiaricarbonis</name>
    <dbReference type="NCBI Taxonomy" id="391953"/>
    <lineage>
        <taxon>Bacteria</taxon>
        <taxon>Pseudomonadati</taxon>
        <taxon>Pseudomonadota</taxon>
        <taxon>Betaproteobacteria</taxon>
        <taxon>Burkholderiales</taxon>
        <taxon>Sphaerotilaceae</taxon>
        <taxon>Aquincola</taxon>
    </lineage>
</organism>
<dbReference type="InterPro" id="IPR016035">
    <property type="entry name" value="Acyl_Trfase/lysoPLipase"/>
</dbReference>
<evidence type="ECO:0000256" key="3">
    <source>
        <dbReference type="ARBA" id="ARBA00023098"/>
    </source>
</evidence>
<evidence type="ECO:0000256" key="1">
    <source>
        <dbReference type="ARBA" id="ARBA00022801"/>
    </source>
</evidence>
<feature type="transmembrane region" description="Helical" evidence="5">
    <location>
        <begin position="419"/>
        <end position="443"/>
    </location>
</feature>
<evidence type="ECO:0000256" key="4">
    <source>
        <dbReference type="SAM" id="Coils"/>
    </source>
</evidence>
<dbReference type="Proteomes" id="UP001056201">
    <property type="component" value="Chromosome 2"/>
</dbReference>
<evidence type="ECO:0000259" key="6">
    <source>
        <dbReference type="Pfam" id="PF01734"/>
    </source>
</evidence>
<keyword evidence="8" id="KW-1185">Reference proteome</keyword>
<accession>A0ABY4SHN3</accession>
<protein>
    <submittedName>
        <fullName evidence="7">Patatin-like phospholipase family protein</fullName>
    </submittedName>
</protein>
<dbReference type="InterPro" id="IPR050301">
    <property type="entry name" value="NTE"/>
</dbReference>
<dbReference type="RefSeq" id="WP_250199835.1">
    <property type="nucleotide sequence ID" value="NZ_CP097636.1"/>
</dbReference>
<dbReference type="Pfam" id="PF01734">
    <property type="entry name" value="Patatin"/>
    <property type="match status" value="1"/>
</dbReference>
<keyword evidence="1" id="KW-0378">Hydrolase</keyword>
<keyword evidence="4" id="KW-0175">Coiled coil</keyword>
<feature type="coiled-coil region" evidence="4">
    <location>
        <begin position="456"/>
        <end position="483"/>
    </location>
</feature>